<keyword evidence="3" id="KW-1133">Transmembrane helix</keyword>
<evidence type="ECO:0000256" key="1">
    <source>
        <dbReference type="ARBA" id="ARBA00004167"/>
    </source>
</evidence>
<evidence type="ECO:0000256" key="2">
    <source>
        <dbReference type="ARBA" id="ARBA00022692"/>
    </source>
</evidence>
<comment type="subcellular location">
    <subcellularLocation>
        <location evidence="1">Membrane</location>
        <topology evidence="1">Single-pass membrane protein</topology>
    </subcellularLocation>
</comment>
<dbReference type="InterPro" id="IPR007656">
    <property type="entry name" value="GTD-bd"/>
</dbReference>
<accession>A0A4S8KEY1</accession>
<proteinExistence type="predicted"/>
<dbReference type="GO" id="GO:0080115">
    <property type="term" value="F:myosin XI tail binding"/>
    <property type="evidence" value="ECO:0007669"/>
    <property type="project" value="UniProtKB-ARBA"/>
</dbReference>
<evidence type="ECO:0000256" key="5">
    <source>
        <dbReference type="SAM" id="MobiDB-lite"/>
    </source>
</evidence>
<feature type="region of interest" description="Disordered" evidence="5">
    <location>
        <begin position="215"/>
        <end position="239"/>
    </location>
</feature>
<feature type="domain" description="GTD-binding" evidence="6">
    <location>
        <begin position="116"/>
        <end position="214"/>
    </location>
</feature>
<evidence type="ECO:0000256" key="3">
    <source>
        <dbReference type="ARBA" id="ARBA00022989"/>
    </source>
</evidence>
<dbReference type="Pfam" id="PF04576">
    <property type="entry name" value="Zein-binding"/>
    <property type="match status" value="1"/>
</dbReference>
<evidence type="ECO:0000256" key="4">
    <source>
        <dbReference type="ARBA" id="ARBA00023136"/>
    </source>
</evidence>
<dbReference type="PANTHER" id="PTHR31448">
    <property type="entry name" value="MYOSIN-BINDING PROTEIN 2"/>
    <property type="match status" value="1"/>
</dbReference>
<reference evidence="7 8" key="1">
    <citation type="journal article" date="2019" name="Nat. Plants">
        <title>Genome sequencing of Musa balbisiana reveals subgenome evolution and function divergence in polyploid bananas.</title>
        <authorList>
            <person name="Yao X."/>
        </authorList>
    </citation>
    <scope>NUCLEOTIDE SEQUENCE [LARGE SCALE GENOMIC DNA]</scope>
    <source>
        <strain evidence="8">cv. DH-PKW</strain>
        <tissue evidence="7">Leaves</tissue>
    </source>
</reference>
<dbReference type="Proteomes" id="UP000317650">
    <property type="component" value="Chromosome 4"/>
</dbReference>
<sequence length="570" mass="63201">MNDSIAVTRSVLDHTDSFKHAINNKGIMLSPRFSEIIAGKESSRGQEDLKLRLSRAFDLPLSDIIASPRAEDLKSSDASSSIGLQNIAKRLSVERTNSSLETFDASIVVSDIEGETSVDRLKRQIELDRKCMSALYKELEEERSASTIAANEAMAMINRLQEEKAAMQMEAFQYLRMMEEQAEYDQEAIHKLNDVINERDKELLDLESEFERYRRRHGGAEPGEKTTESVGALESTELSPATTPRYMESRELLSPASTRRRTRSLYRSMSEKINMIPQEGDGHGVKDLELGFEEEKVHILACLRRLQNKFSTLPTDKVRADDTIVDVNLGNSHNGVEVLPENGSSPSRTHSNVEATTTMDDQFSADQHNTTSDACRDMNSVQDEVAKLIKRVVEMDADREFIGHTMNALNYGNDGVLLSAKDHSTTFPLCAPFFFAIMGASSCLSSSAVALFTGDRHRQKNRNSSLLPSTRRGIRVICCASNDSVKSSRSCTELVAERLPMPMLAEDDTIFASNGMMSFVPYKETNGTNVDSTRGIGIAGFLEGKQLLVTGATGFLAKGDSFFIMHPVDS</sequence>
<dbReference type="CDD" id="cd22249">
    <property type="entry name" value="UDM1_RNF168_RNF169-like"/>
    <property type="match status" value="1"/>
</dbReference>
<dbReference type="InterPro" id="IPR039306">
    <property type="entry name" value="MYOB"/>
</dbReference>
<keyword evidence="4" id="KW-0472">Membrane</keyword>
<evidence type="ECO:0000313" key="7">
    <source>
        <dbReference type="EMBL" id="THU73718.1"/>
    </source>
</evidence>
<dbReference type="PANTHER" id="PTHR31448:SF45">
    <property type="entry name" value="EXPRESSED PROTEIN"/>
    <property type="match status" value="1"/>
</dbReference>
<comment type="caution">
    <text evidence="7">The sequence shown here is derived from an EMBL/GenBank/DDBJ whole genome shotgun (WGS) entry which is preliminary data.</text>
</comment>
<evidence type="ECO:0000313" key="8">
    <source>
        <dbReference type="Proteomes" id="UP000317650"/>
    </source>
</evidence>
<keyword evidence="8" id="KW-1185">Reference proteome</keyword>
<dbReference type="AlphaFoldDB" id="A0A4S8KEY1"/>
<dbReference type="GO" id="GO:0016020">
    <property type="term" value="C:membrane"/>
    <property type="evidence" value="ECO:0007669"/>
    <property type="project" value="UniProtKB-SubCell"/>
</dbReference>
<dbReference type="EMBL" id="PYDT01000001">
    <property type="protein sequence ID" value="THU73718.1"/>
    <property type="molecule type" value="Genomic_DNA"/>
</dbReference>
<feature type="compositionally biased region" description="Basic and acidic residues" evidence="5">
    <location>
        <begin position="215"/>
        <end position="227"/>
    </location>
</feature>
<name>A0A4S8KEY1_MUSBA</name>
<keyword evidence="2" id="KW-0812">Transmembrane</keyword>
<gene>
    <name evidence="7" type="ORF">C4D60_Mb04t25830</name>
</gene>
<dbReference type="PROSITE" id="PS51775">
    <property type="entry name" value="GTD_BINDING"/>
    <property type="match status" value="1"/>
</dbReference>
<evidence type="ECO:0000259" key="6">
    <source>
        <dbReference type="PROSITE" id="PS51775"/>
    </source>
</evidence>
<dbReference type="STRING" id="52838.A0A4S8KEY1"/>
<organism evidence="7 8">
    <name type="scientific">Musa balbisiana</name>
    <name type="common">Banana</name>
    <dbReference type="NCBI Taxonomy" id="52838"/>
    <lineage>
        <taxon>Eukaryota</taxon>
        <taxon>Viridiplantae</taxon>
        <taxon>Streptophyta</taxon>
        <taxon>Embryophyta</taxon>
        <taxon>Tracheophyta</taxon>
        <taxon>Spermatophyta</taxon>
        <taxon>Magnoliopsida</taxon>
        <taxon>Liliopsida</taxon>
        <taxon>Zingiberales</taxon>
        <taxon>Musaceae</taxon>
        <taxon>Musa</taxon>
    </lineage>
</organism>
<protein>
    <recommendedName>
        <fullName evidence="6">GTD-binding domain-containing protein</fullName>
    </recommendedName>
</protein>